<dbReference type="InterPro" id="IPR009912">
    <property type="entry name" value="DUF1451"/>
</dbReference>
<evidence type="ECO:0000313" key="2">
    <source>
        <dbReference type="Proteomes" id="UP000588806"/>
    </source>
</evidence>
<reference evidence="1 2" key="2">
    <citation type="submission" date="2020-06" db="EMBL/GenBank/DDBJ databases">
        <title>Halomonas songnenensis sp. nov., a moderately halophilic bacterium isolated from saline and alkaline soils.</title>
        <authorList>
            <person name="Jiang J."/>
            <person name="Pan Y."/>
        </authorList>
    </citation>
    <scope>NUCLEOTIDE SEQUENCE [LARGE SCALE GENOMIC DNA]</scope>
    <source>
        <strain evidence="1 2">TBZ9</strain>
    </source>
</reference>
<keyword evidence="2" id="KW-1185">Reference proteome</keyword>
<sequence length="169" mass="19647">MQQQQDKRLREGYERLLERLQEGANELTWEALQKDLDDAVEFESELEEFTKDELALLRAWVERDLKDMRFFLADTGKQVAQWLDIDIDALSRRVAESLLSIADRSVVERERFEDDLEAARADYCEGEMAAPGKMACVHCDAVVTLEEVARLEPCHQCGHRYFYRLSQAS</sequence>
<dbReference type="RefSeq" id="WP_171702650.1">
    <property type="nucleotide sequence ID" value="NZ_JABFHI010000004.1"/>
</dbReference>
<dbReference type="Proteomes" id="UP000588806">
    <property type="component" value="Unassembled WGS sequence"/>
</dbReference>
<protein>
    <submittedName>
        <fullName evidence="1">Zinc ribbon-containing protein</fullName>
    </submittedName>
</protein>
<dbReference type="Pfam" id="PF07295">
    <property type="entry name" value="DUF1451"/>
    <property type="match status" value="1"/>
</dbReference>
<name>A0A7Y3U0T9_9GAMM</name>
<proteinExistence type="predicted"/>
<dbReference type="AlphaFoldDB" id="A0A7Y3U0T9"/>
<dbReference type="EMBL" id="JABFHI010000004">
    <property type="protein sequence ID" value="NOG32194.1"/>
    <property type="molecule type" value="Genomic_DNA"/>
</dbReference>
<evidence type="ECO:0000313" key="1">
    <source>
        <dbReference type="EMBL" id="NOG32194.1"/>
    </source>
</evidence>
<accession>A0A7Y3U0T9</accession>
<reference evidence="1 2" key="1">
    <citation type="submission" date="2020-05" db="EMBL/GenBank/DDBJ databases">
        <authorList>
            <person name="Ruan W."/>
            <person name="Jeon C.O."/>
            <person name="Chun B.H."/>
        </authorList>
    </citation>
    <scope>NUCLEOTIDE SEQUENCE [LARGE SCALE GENOMIC DNA]</scope>
    <source>
        <strain evidence="1 2">TBZ9</strain>
    </source>
</reference>
<organism evidence="1 2">
    <name type="scientific">Vreelandella azerica</name>
    <dbReference type="NCBI Taxonomy" id="2732867"/>
    <lineage>
        <taxon>Bacteria</taxon>
        <taxon>Pseudomonadati</taxon>
        <taxon>Pseudomonadota</taxon>
        <taxon>Gammaproteobacteria</taxon>
        <taxon>Oceanospirillales</taxon>
        <taxon>Halomonadaceae</taxon>
        <taxon>Vreelandella</taxon>
    </lineage>
</organism>
<gene>
    <name evidence="1" type="ORF">HLB35_11275</name>
</gene>
<comment type="caution">
    <text evidence="1">The sequence shown here is derived from an EMBL/GenBank/DDBJ whole genome shotgun (WGS) entry which is preliminary data.</text>
</comment>